<sequence>MGIPTGVRISLVIPTVANLLLGALWILSAFGGWGAKAFCADAACAERMGGVITVSGLFAAVAACCTAAAWLPVKAHRDEGRFLLLTGAAVIAWAIAVGTLFIGGMIVR</sequence>
<gene>
    <name evidence="2" type="ORF">Psi01_24290</name>
</gene>
<evidence type="ECO:0000313" key="3">
    <source>
        <dbReference type="Proteomes" id="UP000619788"/>
    </source>
</evidence>
<dbReference type="AlphaFoldDB" id="A0A8J3SEE4"/>
<feature type="transmembrane region" description="Helical" evidence="1">
    <location>
        <begin position="51"/>
        <end position="71"/>
    </location>
</feature>
<feature type="transmembrane region" description="Helical" evidence="1">
    <location>
        <begin position="83"/>
        <end position="107"/>
    </location>
</feature>
<comment type="caution">
    <text evidence="2">The sequence shown here is derived from an EMBL/GenBank/DDBJ whole genome shotgun (WGS) entry which is preliminary data.</text>
</comment>
<accession>A0A8J3SEE4</accession>
<name>A0A8J3SEE4_9ACTN</name>
<feature type="transmembrane region" description="Helical" evidence="1">
    <location>
        <begin position="12"/>
        <end position="31"/>
    </location>
</feature>
<evidence type="ECO:0000256" key="1">
    <source>
        <dbReference type="SAM" id="Phobius"/>
    </source>
</evidence>
<protein>
    <submittedName>
        <fullName evidence="2">Uncharacterized protein</fullName>
    </submittedName>
</protein>
<keyword evidence="1" id="KW-1133">Transmembrane helix</keyword>
<evidence type="ECO:0000313" key="2">
    <source>
        <dbReference type="EMBL" id="GIH91799.1"/>
    </source>
</evidence>
<keyword evidence="3" id="KW-1185">Reference proteome</keyword>
<keyword evidence="1" id="KW-0812">Transmembrane</keyword>
<dbReference type="EMBL" id="BOOJ01000022">
    <property type="protein sequence ID" value="GIH91799.1"/>
    <property type="molecule type" value="Genomic_DNA"/>
</dbReference>
<dbReference type="Proteomes" id="UP000619788">
    <property type="component" value="Unassembled WGS sequence"/>
</dbReference>
<organism evidence="2 3">
    <name type="scientific">Planobispora siamensis</name>
    <dbReference type="NCBI Taxonomy" id="936338"/>
    <lineage>
        <taxon>Bacteria</taxon>
        <taxon>Bacillati</taxon>
        <taxon>Actinomycetota</taxon>
        <taxon>Actinomycetes</taxon>
        <taxon>Streptosporangiales</taxon>
        <taxon>Streptosporangiaceae</taxon>
        <taxon>Planobispora</taxon>
    </lineage>
</organism>
<proteinExistence type="predicted"/>
<reference evidence="2 3" key="1">
    <citation type="submission" date="2021-01" db="EMBL/GenBank/DDBJ databases">
        <title>Whole genome shotgun sequence of Planobispora siamensis NBRC 107568.</title>
        <authorList>
            <person name="Komaki H."/>
            <person name="Tamura T."/>
        </authorList>
    </citation>
    <scope>NUCLEOTIDE SEQUENCE [LARGE SCALE GENOMIC DNA]</scope>
    <source>
        <strain evidence="2 3">NBRC 107568</strain>
    </source>
</reference>
<keyword evidence="1" id="KW-0472">Membrane</keyword>